<evidence type="ECO:0000313" key="3">
    <source>
        <dbReference type="Proteomes" id="UP000292346"/>
    </source>
</evidence>
<comment type="caution">
    <text evidence="2">The sequence shown here is derived from an EMBL/GenBank/DDBJ whole genome shotgun (WGS) entry which is preliminary data.</text>
</comment>
<gene>
    <name evidence="2" type="ORF">E0H45_42185</name>
</gene>
<dbReference type="AlphaFoldDB" id="A0A4R0GZM0"/>
<keyword evidence="3" id="KW-1185">Reference proteome</keyword>
<dbReference type="EMBL" id="SJJZ01000007">
    <property type="protein sequence ID" value="TCC01332.1"/>
    <property type="molecule type" value="Genomic_DNA"/>
</dbReference>
<evidence type="ECO:0000313" key="2">
    <source>
        <dbReference type="EMBL" id="TCC01332.1"/>
    </source>
</evidence>
<dbReference type="Proteomes" id="UP000292346">
    <property type="component" value="Unassembled WGS sequence"/>
</dbReference>
<name>A0A4R0GZM0_9ACTN</name>
<feature type="region of interest" description="Disordered" evidence="1">
    <location>
        <begin position="1"/>
        <end position="20"/>
    </location>
</feature>
<proteinExistence type="predicted"/>
<accession>A0A4R0GZM0</accession>
<evidence type="ECO:0000256" key="1">
    <source>
        <dbReference type="SAM" id="MobiDB-lite"/>
    </source>
</evidence>
<sequence length="222" mass="24373">MTDLTGGQTAGRARALRERGREPEALAHAALLDLDPIRAGMDLRLQGKDYLMPNIAASAADRMAHTARFNPDALKLFGPDALEATARIKDADGVCRWCWSWATARRGDRPTPHLRVGARQPGERTPVRRAFEALLGPACSDCEMKLAAEAKRADTARLKQRQRRTQRAPAASSAVTAAALAGKSQAELRTIMNTLNVRVHASRVRSARRIYAKMSPQQASWR</sequence>
<protein>
    <submittedName>
        <fullName evidence="2">Uncharacterized protein</fullName>
    </submittedName>
</protein>
<dbReference type="RefSeq" id="WP_131348475.1">
    <property type="nucleotide sequence ID" value="NZ_SJJZ01000007.1"/>
</dbReference>
<organism evidence="2 3">
    <name type="scientific">Kribbella soli</name>
    <dbReference type="NCBI Taxonomy" id="1124743"/>
    <lineage>
        <taxon>Bacteria</taxon>
        <taxon>Bacillati</taxon>
        <taxon>Actinomycetota</taxon>
        <taxon>Actinomycetes</taxon>
        <taxon>Propionibacteriales</taxon>
        <taxon>Kribbellaceae</taxon>
        <taxon>Kribbella</taxon>
    </lineage>
</organism>
<reference evidence="2 3" key="1">
    <citation type="submission" date="2019-02" db="EMBL/GenBank/DDBJ databases">
        <title>Kribbella capetownensis sp. nov. and Kribbella speibonae sp. nov., isolated from soil.</title>
        <authorList>
            <person name="Curtis S.M."/>
            <person name="Norton I."/>
            <person name="Everest G.J."/>
            <person name="Meyers P.R."/>
        </authorList>
    </citation>
    <scope>NUCLEOTIDE SEQUENCE [LARGE SCALE GENOMIC DNA]</scope>
    <source>
        <strain evidence="2 3">KCTC 29219</strain>
    </source>
</reference>